<dbReference type="Proteomes" id="UP000280296">
    <property type="component" value="Unassembled WGS sequence"/>
</dbReference>
<keyword evidence="3" id="KW-1185">Reference proteome</keyword>
<evidence type="ECO:0008006" key="4">
    <source>
        <dbReference type="Google" id="ProtNLM"/>
    </source>
</evidence>
<name>A0A432MJP8_9BACT</name>
<proteinExistence type="predicted"/>
<dbReference type="EMBL" id="RYZH01000022">
    <property type="protein sequence ID" value="RUL87346.1"/>
    <property type="molecule type" value="Genomic_DNA"/>
</dbReference>
<protein>
    <recommendedName>
        <fullName evidence="4">PilZ domain-containing protein</fullName>
    </recommendedName>
</protein>
<dbReference type="RefSeq" id="WP_126725710.1">
    <property type="nucleotide sequence ID" value="NZ_RYZH01000022.1"/>
</dbReference>
<comment type="caution">
    <text evidence="2">The sequence shown here is derived from an EMBL/GenBank/DDBJ whole genome shotgun (WGS) entry which is preliminary data.</text>
</comment>
<dbReference type="AlphaFoldDB" id="A0A432MJP8"/>
<reference evidence="2 3" key="1">
    <citation type="submission" date="2018-12" db="EMBL/GenBank/DDBJ databases">
        <authorList>
            <person name="Toschakov S.V."/>
        </authorList>
    </citation>
    <scope>NUCLEOTIDE SEQUENCE [LARGE SCALE GENOMIC DNA]</scope>
    <source>
        <strain evidence="2 3">GM2012</strain>
    </source>
</reference>
<organism evidence="2 3">
    <name type="scientific">Tautonia sociabilis</name>
    <dbReference type="NCBI Taxonomy" id="2080755"/>
    <lineage>
        <taxon>Bacteria</taxon>
        <taxon>Pseudomonadati</taxon>
        <taxon>Planctomycetota</taxon>
        <taxon>Planctomycetia</taxon>
        <taxon>Isosphaerales</taxon>
        <taxon>Isosphaeraceae</taxon>
        <taxon>Tautonia</taxon>
    </lineage>
</organism>
<gene>
    <name evidence="2" type="ORF">TsocGM_12495</name>
</gene>
<evidence type="ECO:0000313" key="2">
    <source>
        <dbReference type="EMBL" id="RUL87346.1"/>
    </source>
</evidence>
<sequence>MSKLRHRSDFVIANQRAARPADRRAWPRFASVGVRCWMGWWPEGKPRVEQAVVLDVGQGGAAVVSRVAPRRGNLIWIRPVSAMNIGWIEGTVARISGPGWLGVLLGQPAEIGIRFHEVCAWEALRAALFGEEGPTTPELQPPTLPGPGRTGP</sequence>
<reference evidence="2 3" key="2">
    <citation type="submission" date="2019-01" db="EMBL/GenBank/DDBJ databases">
        <title>Tautonia sociabilis, a novel thermotolerant planctomycete of Isosphaeraceae family, isolated from a 4000 m deep subterranean habitat.</title>
        <authorList>
            <person name="Kovaleva O.L."/>
            <person name="Elcheninov A.G."/>
            <person name="Van Heerden E."/>
            <person name="Toshchakov S.V."/>
            <person name="Novikov A."/>
            <person name="Bonch-Osmolovskaya E.A."/>
            <person name="Kublanov I.V."/>
        </authorList>
    </citation>
    <scope>NUCLEOTIDE SEQUENCE [LARGE SCALE GENOMIC DNA]</scope>
    <source>
        <strain evidence="2 3">GM2012</strain>
    </source>
</reference>
<accession>A0A432MJP8</accession>
<evidence type="ECO:0000256" key="1">
    <source>
        <dbReference type="SAM" id="MobiDB-lite"/>
    </source>
</evidence>
<feature type="region of interest" description="Disordered" evidence="1">
    <location>
        <begin position="132"/>
        <end position="152"/>
    </location>
</feature>
<evidence type="ECO:0000313" key="3">
    <source>
        <dbReference type="Proteomes" id="UP000280296"/>
    </source>
</evidence>